<accession>A0AAD8NVH4</accession>
<keyword evidence="3" id="KW-1185">Reference proteome</keyword>
<comment type="caution">
    <text evidence="2">The sequence shown here is derived from an EMBL/GenBank/DDBJ whole genome shotgun (WGS) entry which is preliminary data.</text>
</comment>
<protein>
    <submittedName>
        <fullName evidence="2">Uncharacterized protein</fullName>
    </submittedName>
</protein>
<proteinExistence type="predicted"/>
<name>A0AAD8NVH4_TARER</name>
<dbReference type="Proteomes" id="UP001229421">
    <property type="component" value="Unassembled WGS sequence"/>
</dbReference>
<dbReference type="EMBL" id="JAUHHV010000003">
    <property type="protein sequence ID" value="KAK1429810.1"/>
    <property type="molecule type" value="Genomic_DNA"/>
</dbReference>
<dbReference type="AlphaFoldDB" id="A0AAD8NVH4"/>
<evidence type="ECO:0000313" key="3">
    <source>
        <dbReference type="Proteomes" id="UP001229421"/>
    </source>
</evidence>
<evidence type="ECO:0000256" key="1">
    <source>
        <dbReference type="SAM" id="Coils"/>
    </source>
</evidence>
<evidence type="ECO:0000313" key="2">
    <source>
        <dbReference type="EMBL" id="KAK1429810.1"/>
    </source>
</evidence>
<reference evidence="2" key="1">
    <citation type="journal article" date="2023" name="bioRxiv">
        <title>Improved chromosome-level genome assembly for marigold (Tagetes erecta).</title>
        <authorList>
            <person name="Jiang F."/>
            <person name="Yuan L."/>
            <person name="Wang S."/>
            <person name="Wang H."/>
            <person name="Xu D."/>
            <person name="Wang A."/>
            <person name="Fan W."/>
        </authorList>
    </citation>
    <scope>NUCLEOTIDE SEQUENCE</scope>
    <source>
        <strain evidence="2">WSJ</strain>
        <tissue evidence="2">Leaf</tissue>
    </source>
</reference>
<gene>
    <name evidence="2" type="ORF">QVD17_12055</name>
</gene>
<organism evidence="2 3">
    <name type="scientific">Tagetes erecta</name>
    <name type="common">African marigold</name>
    <dbReference type="NCBI Taxonomy" id="13708"/>
    <lineage>
        <taxon>Eukaryota</taxon>
        <taxon>Viridiplantae</taxon>
        <taxon>Streptophyta</taxon>
        <taxon>Embryophyta</taxon>
        <taxon>Tracheophyta</taxon>
        <taxon>Spermatophyta</taxon>
        <taxon>Magnoliopsida</taxon>
        <taxon>eudicotyledons</taxon>
        <taxon>Gunneridae</taxon>
        <taxon>Pentapetalae</taxon>
        <taxon>asterids</taxon>
        <taxon>campanulids</taxon>
        <taxon>Asterales</taxon>
        <taxon>Asteraceae</taxon>
        <taxon>Asteroideae</taxon>
        <taxon>Heliantheae alliance</taxon>
        <taxon>Tageteae</taxon>
        <taxon>Tagetes</taxon>
    </lineage>
</organism>
<sequence>MERLMIAKEEELNSTIHELQTLYFVLQEKLTKEEAEKLAAIESLTTEKNARMTVERSLASLTEYLEKALKENSSLNQKVISLNDMYKRLQEYNGRLQQYKSKLQIERNHTSETLNKFEREKAAVTTRKCGYDHAELSK</sequence>
<keyword evidence="1" id="KW-0175">Coiled coil</keyword>
<feature type="coiled-coil region" evidence="1">
    <location>
        <begin position="58"/>
        <end position="120"/>
    </location>
</feature>